<evidence type="ECO:0000313" key="2">
    <source>
        <dbReference type="EMBL" id="SIQ64836.1"/>
    </source>
</evidence>
<organism evidence="2 3">
    <name type="scientific">Paracoccus thiocyanatus</name>
    <dbReference type="NCBI Taxonomy" id="34006"/>
    <lineage>
        <taxon>Bacteria</taxon>
        <taxon>Pseudomonadati</taxon>
        <taxon>Pseudomonadota</taxon>
        <taxon>Alphaproteobacteria</taxon>
        <taxon>Rhodobacterales</taxon>
        <taxon>Paracoccaceae</taxon>
        <taxon>Paracoccus</taxon>
    </lineage>
</organism>
<dbReference type="Pfam" id="PF06823">
    <property type="entry name" value="DUF1236"/>
    <property type="match status" value="1"/>
</dbReference>
<gene>
    <name evidence="2" type="ORF">SAMN05421641_11144</name>
</gene>
<dbReference type="InterPro" id="IPR009642">
    <property type="entry name" value="DUF1236"/>
</dbReference>
<sequence>MKNTVAVSAAALILSAGATFAQTTIVTQPSVETTEVQTDPQTTGSGAVGGATTGAVAGGIVGGPVGAAVGGLAGAALGDATEDAMTPETRTYVIEHRVDSVTLDNVAVDTVVPETIQLQPIPDTQYQYVYVDDQPVIVEPQTRKIIHIVE</sequence>
<dbReference type="EMBL" id="FTMK01000011">
    <property type="protein sequence ID" value="SIQ64836.1"/>
    <property type="molecule type" value="Genomic_DNA"/>
</dbReference>
<dbReference type="RefSeq" id="WP_149765704.1">
    <property type="nucleotide sequence ID" value="NZ_FTMK01000011.1"/>
</dbReference>
<evidence type="ECO:0000256" key="1">
    <source>
        <dbReference type="SAM" id="SignalP"/>
    </source>
</evidence>
<dbReference type="Proteomes" id="UP000323956">
    <property type="component" value="Unassembled WGS sequence"/>
</dbReference>
<protein>
    <recommendedName>
        <fullName evidence="4">DUF1236 domain-containing protein</fullName>
    </recommendedName>
</protein>
<feature type="signal peptide" evidence="1">
    <location>
        <begin position="1"/>
        <end position="21"/>
    </location>
</feature>
<evidence type="ECO:0008006" key="4">
    <source>
        <dbReference type="Google" id="ProtNLM"/>
    </source>
</evidence>
<reference evidence="2 3" key="1">
    <citation type="submission" date="2017-01" db="EMBL/GenBank/DDBJ databases">
        <authorList>
            <person name="Varghese N."/>
            <person name="Submissions S."/>
        </authorList>
    </citation>
    <scope>NUCLEOTIDE SEQUENCE [LARGE SCALE GENOMIC DNA]</scope>
    <source>
        <strain evidence="2 3">ATCC 700171</strain>
    </source>
</reference>
<accession>A0A1N6UHM8</accession>
<dbReference type="OrthoDB" id="102964at2"/>
<keyword evidence="1" id="KW-0732">Signal</keyword>
<dbReference type="AlphaFoldDB" id="A0A1N6UHM8"/>
<name>A0A1N6UHM8_9RHOB</name>
<feature type="chain" id="PRO_5012365219" description="DUF1236 domain-containing protein" evidence="1">
    <location>
        <begin position="22"/>
        <end position="150"/>
    </location>
</feature>
<proteinExistence type="predicted"/>
<evidence type="ECO:0000313" key="3">
    <source>
        <dbReference type="Proteomes" id="UP000323956"/>
    </source>
</evidence>